<dbReference type="InterPro" id="IPR033659">
    <property type="entry name" value="Ferrochelatase_N"/>
</dbReference>
<dbReference type="AlphaFoldDB" id="A0A5D3WNR2"/>
<dbReference type="PANTHER" id="PTHR11108">
    <property type="entry name" value="FERROCHELATASE"/>
    <property type="match status" value="1"/>
</dbReference>
<dbReference type="EC" id="4.98.1.1" evidence="7"/>
<evidence type="ECO:0000256" key="1">
    <source>
        <dbReference type="ARBA" id="ARBA00007718"/>
    </source>
</evidence>
<evidence type="ECO:0000256" key="4">
    <source>
        <dbReference type="ARBA" id="ARBA00023239"/>
    </source>
</evidence>
<evidence type="ECO:0000313" key="9">
    <source>
        <dbReference type="EMBL" id="TYO98999.1"/>
    </source>
</evidence>
<evidence type="ECO:0000256" key="2">
    <source>
        <dbReference type="ARBA" id="ARBA00023004"/>
    </source>
</evidence>
<comment type="similarity">
    <text evidence="1 7 8">Belongs to the ferrochelatase family.</text>
</comment>
<comment type="caution">
    <text evidence="9">The sequence shown here is derived from an EMBL/GenBank/DDBJ whole genome shotgun (WGS) entry which is preliminary data.</text>
</comment>
<evidence type="ECO:0000256" key="7">
    <source>
        <dbReference type="HAMAP-Rule" id="MF_00323"/>
    </source>
</evidence>
<keyword evidence="7" id="KW-0963">Cytoplasm</keyword>
<name>A0A5D3WNR2_9BACT</name>
<dbReference type="PANTHER" id="PTHR11108:SF1">
    <property type="entry name" value="FERROCHELATASE, MITOCHONDRIAL"/>
    <property type="match status" value="1"/>
</dbReference>
<comment type="subcellular location">
    <subcellularLocation>
        <location evidence="7">Cytoplasm</location>
    </subcellularLocation>
</comment>
<reference evidence="9 10" key="1">
    <citation type="submission" date="2019-07" db="EMBL/GenBank/DDBJ databases">
        <title>Genomic Encyclopedia of Type Strains, Phase IV (KMG-IV): sequencing the most valuable type-strain genomes for metagenomic binning, comparative biology and taxonomic classification.</title>
        <authorList>
            <person name="Goeker M."/>
        </authorList>
    </citation>
    <scope>NUCLEOTIDE SEQUENCE [LARGE SCALE GENOMIC DNA]</scope>
    <source>
        <strain evidence="9 10">SS015</strain>
    </source>
</reference>
<evidence type="ECO:0000256" key="6">
    <source>
        <dbReference type="ARBA" id="ARBA00024536"/>
    </source>
</evidence>
<comment type="catalytic activity">
    <reaction evidence="6">
        <text>Fe-coproporphyrin III + 2 H(+) = coproporphyrin III + Fe(2+)</text>
        <dbReference type="Rhea" id="RHEA:49572"/>
        <dbReference type="ChEBI" id="CHEBI:15378"/>
        <dbReference type="ChEBI" id="CHEBI:29033"/>
        <dbReference type="ChEBI" id="CHEBI:68438"/>
        <dbReference type="ChEBI" id="CHEBI:131725"/>
        <dbReference type="EC" id="4.99.1.9"/>
    </reaction>
    <physiologicalReaction direction="right-to-left" evidence="6">
        <dbReference type="Rhea" id="RHEA:49574"/>
    </physiologicalReaction>
</comment>
<dbReference type="GO" id="GO:0005737">
    <property type="term" value="C:cytoplasm"/>
    <property type="evidence" value="ECO:0007669"/>
    <property type="project" value="UniProtKB-SubCell"/>
</dbReference>
<dbReference type="NCBIfam" id="TIGR00109">
    <property type="entry name" value="hemH"/>
    <property type="match status" value="1"/>
</dbReference>
<dbReference type="InterPro" id="IPR001015">
    <property type="entry name" value="Ferrochelatase"/>
</dbReference>
<organism evidence="9 10">
    <name type="scientific">Geothermobacter ehrlichii</name>
    <dbReference type="NCBI Taxonomy" id="213224"/>
    <lineage>
        <taxon>Bacteria</taxon>
        <taxon>Pseudomonadati</taxon>
        <taxon>Thermodesulfobacteriota</taxon>
        <taxon>Desulfuromonadia</taxon>
        <taxon>Desulfuromonadales</taxon>
        <taxon>Geothermobacteraceae</taxon>
        <taxon>Geothermobacter</taxon>
    </lineage>
</organism>
<evidence type="ECO:0000256" key="8">
    <source>
        <dbReference type="RuleBase" id="RU004185"/>
    </source>
</evidence>
<comment type="pathway">
    <text evidence="7">Porphyrin-containing compound metabolism; protoheme biosynthesis; protoheme from protoporphyrin-IX: step 1/1.</text>
</comment>
<comment type="function">
    <text evidence="7">Catalyzes the ferrous insertion into protoporphyrin IX.</text>
</comment>
<dbReference type="Pfam" id="PF00762">
    <property type="entry name" value="Ferrochelatase"/>
    <property type="match status" value="1"/>
</dbReference>
<dbReference type="UniPathway" id="UPA00252">
    <property type="reaction ID" value="UER00325"/>
</dbReference>
<keyword evidence="2 7" id="KW-0408">Iron</keyword>
<evidence type="ECO:0000256" key="5">
    <source>
        <dbReference type="ARBA" id="ARBA00023244"/>
    </source>
</evidence>
<evidence type="ECO:0000313" key="10">
    <source>
        <dbReference type="Proteomes" id="UP000324159"/>
    </source>
</evidence>
<sequence length="323" mass="37025">MSDRLGLVLLNMGGPDSLEAVEPFLYNLFSDRELIRLPGGALLQKPFARLISRFRARHVRQLYDDIGGASPLREWTERQAAGIAARLGEQVRPFVAMRYWHPFADEALERMKTEGIDRAVVLSMYPHYTGATTGSSINDFRRRAAVVHPQLEYSLIEQWYDWPGYLDALAARVTAGLEQFHELLRDQVRILFSAHALPQKFIDRGDPYLRHVTATVEGVMQRVGHPHWTIAFQSRSGPVRWMEPDTVEVIRDYGRQGVESLLVVPISFVSDHIETLHEIDIQYRNLAFEHGIRHFHRAPSLNDGDDFLQAMAGLVRRHLEAWP</sequence>
<dbReference type="GO" id="GO:0046872">
    <property type="term" value="F:metal ion binding"/>
    <property type="evidence" value="ECO:0007669"/>
    <property type="project" value="UniProtKB-KW"/>
</dbReference>
<dbReference type="GO" id="GO:0004325">
    <property type="term" value="F:ferrochelatase activity"/>
    <property type="evidence" value="ECO:0007669"/>
    <property type="project" value="UniProtKB-UniRule"/>
</dbReference>
<keyword evidence="4 7" id="KW-0456">Lyase</keyword>
<protein>
    <recommendedName>
        <fullName evidence="7">Ferrochelatase</fullName>
        <ecNumber evidence="7">4.98.1.1</ecNumber>
    </recommendedName>
    <alternativeName>
        <fullName evidence="7">Heme synthase</fullName>
    </alternativeName>
    <alternativeName>
        <fullName evidence="7">Protoheme ferro-lyase</fullName>
    </alternativeName>
</protein>
<dbReference type="InterPro" id="IPR033644">
    <property type="entry name" value="Ferrochelatase_C"/>
</dbReference>
<keyword evidence="7" id="KW-0479">Metal-binding</keyword>
<dbReference type="RefSeq" id="WP_148895463.1">
    <property type="nucleotide sequence ID" value="NZ_VNIB01000004.1"/>
</dbReference>
<feature type="binding site" evidence="7">
    <location>
        <position position="274"/>
    </location>
    <ligand>
        <name>Fe(2+)</name>
        <dbReference type="ChEBI" id="CHEBI:29033"/>
    </ligand>
</feature>
<proteinExistence type="inferred from homology"/>
<accession>A0A5D3WNR2</accession>
<feature type="binding site" evidence="7">
    <location>
        <position position="195"/>
    </location>
    <ligand>
        <name>Fe(2+)</name>
        <dbReference type="ChEBI" id="CHEBI:29033"/>
    </ligand>
</feature>
<gene>
    <name evidence="7" type="primary">hemH</name>
    <name evidence="9" type="ORF">EDC39_104123</name>
</gene>
<evidence type="ECO:0000256" key="3">
    <source>
        <dbReference type="ARBA" id="ARBA00023133"/>
    </source>
</evidence>
<dbReference type="EMBL" id="VNIB01000004">
    <property type="protein sequence ID" value="TYO98999.1"/>
    <property type="molecule type" value="Genomic_DNA"/>
</dbReference>
<keyword evidence="10" id="KW-1185">Reference proteome</keyword>
<dbReference type="Gene3D" id="3.40.50.1400">
    <property type="match status" value="2"/>
</dbReference>
<keyword evidence="3 7" id="KW-0350">Heme biosynthesis</keyword>
<dbReference type="OrthoDB" id="9809741at2"/>
<comment type="catalytic activity">
    <reaction evidence="7">
        <text>heme b + 2 H(+) = protoporphyrin IX + Fe(2+)</text>
        <dbReference type="Rhea" id="RHEA:22584"/>
        <dbReference type="ChEBI" id="CHEBI:15378"/>
        <dbReference type="ChEBI" id="CHEBI:29033"/>
        <dbReference type="ChEBI" id="CHEBI:57306"/>
        <dbReference type="ChEBI" id="CHEBI:60344"/>
        <dbReference type="EC" id="4.98.1.1"/>
    </reaction>
</comment>
<dbReference type="SUPFAM" id="SSF53800">
    <property type="entry name" value="Chelatase"/>
    <property type="match status" value="1"/>
</dbReference>
<dbReference type="Proteomes" id="UP000324159">
    <property type="component" value="Unassembled WGS sequence"/>
</dbReference>
<dbReference type="CDD" id="cd00419">
    <property type="entry name" value="Ferrochelatase_C"/>
    <property type="match status" value="1"/>
</dbReference>
<dbReference type="HAMAP" id="MF_00323">
    <property type="entry name" value="Ferrochelatase"/>
    <property type="match status" value="1"/>
</dbReference>
<dbReference type="CDD" id="cd03411">
    <property type="entry name" value="Ferrochelatase_N"/>
    <property type="match status" value="1"/>
</dbReference>
<dbReference type="GO" id="GO:0006783">
    <property type="term" value="P:heme biosynthetic process"/>
    <property type="evidence" value="ECO:0007669"/>
    <property type="project" value="UniProtKB-UniRule"/>
</dbReference>
<keyword evidence="5 7" id="KW-0627">Porphyrin biosynthesis</keyword>